<dbReference type="InterPro" id="IPR036397">
    <property type="entry name" value="RNaseH_sf"/>
</dbReference>
<evidence type="ECO:0000313" key="4">
    <source>
        <dbReference type="Proteomes" id="UP000290909"/>
    </source>
</evidence>
<gene>
    <name evidence="3" type="ORF">NCTC10172_00479</name>
</gene>
<name>A0A449BJ52_9MOLU</name>
<organism evidence="3 4">
    <name type="scientific">Acholeplasma hippikon</name>
    <dbReference type="NCBI Taxonomy" id="264636"/>
    <lineage>
        <taxon>Bacteria</taxon>
        <taxon>Bacillati</taxon>
        <taxon>Mycoplasmatota</taxon>
        <taxon>Mollicutes</taxon>
        <taxon>Acholeplasmatales</taxon>
        <taxon>Acholeplasmataceae</taxon>
        <taxon>Acholeplasma</taxon>
    </lineage>
</organism>
<proteinExistence type="inferred from homology"/>
<dbReference type="PANTHER" id="PTHR35004">
    <property type="entry name" value="TRANSPOSASE RV3428C-RELATED"/>
    <property type="match status" value="1"/>
</dbReference>
<dbReference type="KEGG" id="ahk:NCTC10172_00479"/>
<dbReference type="PROSITE" id="PS50994">
    <property type="entry name" value="INTEGRASE"/>
    <property type="match status" value="1"/>
</dbReference>
<evidence type="ECO:0000256" key="1">
    <source>
        <dbReference type="ARBA" id="ARBA00009277"/>
    </source>
</evidence>
<reference evidence="3 4" key="1">
    <citation type="submission" date="2019-01" db="EMBL/GenBank/DDBJ databases">
        <authorList>
            <consortium name="Pathogen Informatics"/>
        </authorList>
    </citation>
    <scope>NUCLEOTIDE SEQUENCE [LARGE SCALE GENOMIC DNA]</scope>
    <source>
        <strain evidence="3 4">NCTC10172</strain>
    </source>
</reference>
<dbReference type="EMBL" id="LR215050">
    <property type="protein sequence ID" value="VEU82468.1"/>
    <property type="molecule type" value="Genomic_DNA"/>
</dbReference>
<feature type="domain" description="Integrase catalytic" evidence="2">
    <location>
        <begin position="3"/>
        <end position="192"/>
    </location>
</feature>
<dbReference type="SUPFAM" id="SSF53098">
    <property type="entry name" value="Ribonuclease H-like"/>
    <property type="match status" value="1"/>
</dbReference>
<comment type="similarity">
    <text evidence="1">Belongs to the transposase IS21/IS408/IS1162 family.</text>
</comment>
<evidence type="ECO:0000313" key="3">
    <source>
        <dbReference type="EMBL" id="VEU82468.1"/>
    </source>
</evidence>
<dbReference type="Pfam" id="PF22483">
    <property type="entry name" value="Mu-transpos_C_2"/>
    <property type="match status" value="1"/>
</dbReference>
<keyword evidence="4" id="KW-1185">Reference proteome</keyword>
<dbReference type="InterPro" id="IPR001584">
    <property type="entry name" value="Integrase_cat-core"/>
</dbReference>
<dbReference type="GO" id="GO:0015074">
    <property type="term" value="P:DNA integration"/>
    <property type="evidence" value="ECO:0007669"/>
    <property type="project" value="InterPro"/>
</dbReference>
<sequence>MCFETKPGEQAQFDMKEKVQTIFETGEVVKTYIPTLTLSWSRANFRKLTLDTKVETLLSFLAESFEEMGGVPKTLVIDNLKQFVEKPRTSNSEALLTAKFIEFCKDYDIKPLPSMPYRPQTKGKTETQNKVVDQLKNYNGKYKDLMHVHEILAIINKEDNESISQATKFPRVFLLEKEKGDLNPLPRKEIRQKYHLKLNEVKVSNESLISYKQNKYSVPKKFIGSKVGLSVKGHELHIYYNNKIITIHQISNNLLNIKNEHDLMYENYHKKLEDKPNETIMNEMRHINYD</sequence>
<dbReference type="Proteomes" id="UP000290909">
    <property type="component" value="Chromosome"/>
</dbReference>
<dbReference type="STRING" id="1408416.GCA_000702765_00010"/>
<dbReference type="InterPro" id="IPR012337">
    <property type="entry name" value="RNaseH-like_sf"/>
</dbReference>
<dbReference type="AlphaFoldDB" id="A0A449BJ52"/>
<evidence type="ECO:0000259" key="2">
    <source>
        <dbReference type="PROSITE" id="PS50994"/>
    </source>
</evidence>
<dbReference type="Gene3D" id="3.30.420.10">
    <property type="entry name" value="Ribonuclease H-like superfamily/Ribonuclease H"/>
    <property type="match status" value="1"/>
</dbReference>
<accession>A0A449BJ52</accession>
<dbReference type="InterPro" id="IPR054353">
    <property type="entry name" value="IstA-like_C"/>
</dbReference>
<protein>
    <submittedName>
        <fullName evidence="3">Transposase and inactivated derivatives</fullName>
    </submittedName>
</protein>
<dbReference type="GO" id="GO:0003676">
    <property type="term" value="F:nucleic acid binding"/>
    <property type="evidence" value="ECO:0007669"/>
    <property type="project" value="InterPro"/>
</dbReference>